<evidence type="ECO:0000313" key="1">
    <source>
        <dbReference type="EMBL" id="REC72995.1"/>
    </source>
</evidence>
<keyword evidence="2" id="KW-1185">Reference proteome</keyword>
<name>A0A3D9D4S0_9FLAO</name>
<dbReference type="InterPro" id="IPR010133">
    <property type="entry name" value="Bacteriocin_signal_seq"/>
</dbReference>
<dbReference type="EMBL" id="QNUG01000002">
    <property type="protein sequence ID" value="REC72995.1"/>
    <property type="molecule type" value="Genomic_DNA"/>
</dbReference>
<evidence type="ECO:0000313" key="2">
    <source>
        <dbReference type="Proteomes" id="UP000256326"/>
    </source>
</evidence>
<accession>A0A3D9D4S0</accession>
<comment type="caution">
    <text evidence="1">The sequence shown here is derived from an EMBL/GenBank/DDBJ whole genome shotgun (WGS) entry which is preliminary data.</text>
</comment>
<dbReference type="RefSeq" id="WP_116031883.1">
    <property type="nucleotide sequence ID" value="NZ_JBHLVV010000006.1"/>
</dbReference>
<reference evidence="1 2" key="1">
    <citation type="journal article" date="2006" name="Int. J. Syst. Evol. Microbiol.">
        <title>Chryseobacterium hispanicum sp. nov., isolated from the drinking water distribution system of Sevilla, Spain.</title>
        <authorList>
            <person name="Gallego V."/>
            <person name="Garcia M.T."/>
            <person name="Ventosa A."/>
        </authorList>
    </citation>
    <scope>NUCLEOTIDE SEQUENCE [LARGE SCALE GENOMIC DNA]</scope>
    <source>
        <strain evidence="1 2">KCTC 22104</strain>
    </source>
</reference>
<proteinExistence type="predicted"/>
<dbReference type="Proteomes" id="UP000256326">
    <property type="component" value="Unassembled WGS sequence"/>
</dbReference>
<gene>
    <name evidence="1" type="ORF">DRF58_01180</name>
</gene>
<organism evidence="1 2">
    <name type="scientific">Epilithonimonas hispanica</name>
    <dbReference type="NCBI Taxonomy" id="358687"/>
    <lineage>
        <taxon>Bacteria</taxon>
        <taxon>Pseudomonadati</taxon>
        <taxon>Bacteroidota</taxon>
        <taxon>Flavobacteriia</taxon>
        <taxon>Flavobacteriales</taxon>
        <taxon>Weeksellaceae</taxon>
        <taxon>Chryseobacterium group</taxon>
        <taxon>Epilithonimonas</taxon>
    </lineage>
</organism>
<sequence length="49" mass="5638">MKFTELTQTELKTINGGGRIAEAVGYYGTAFFYYFLGYNNREDIVKSPY</sequence>
<dbReference type="AlphaFoldDB" id="A0A3D9D4S0"/>
<evidence type="ECO:0008006" key="3">
    <source>
        <dbReference type="Google" id="ProtNLM"/>
    </source>
</evidence>
<dbReference type="NCBIfam" id="TIGR01847">
    <property type="entry name" value="bacteriocin_sig"/>
    <property type="match status" value="1"/>
</dbReference>
<protein>
    <recommendedName>
        <fullName evidence="3">Bacteriocin</fullName>
    </recommendedName>
</protein>